<gene>
    <name evidence="1" type="ORF">HDA41_004433</name>
</gene>
<evidence type="ECO:0008006" key="3">
    <source>
        <dbReference type="Google" id="ProtNLM"/>
    </source>
</evidence>
<organism evidence="1 2">
    <name type="scientific">Streptomyces caelestis</name>
    <dbReference type="NCBI Taxonomy" id="36816"/>
    <lineage>
        <taxon>Bacteria</taxon>
        <taxon>Bacillati</taxon>
        <taxon>Actinomycetota</taxon>
        <taxon>Actinomycetes</taxon>
        <taxon>Kitasatosporales</taxon>
        <taxon>Streptomycetaceae</taxon>
        <taxon>Streptomyces</taxon>
    </lineage>
</organism>
<sequence>MQREKGYKGWPSVPLSALVAESGAVEGILAAIQELMDGQETSA</sequence>
<protein>
    <recommendedName>
        <fullName evidence="3">Antitoxin Xre/MbcA/ParS-like toxin-binding domain-containing protein</fullName>
    </recommendedName>
</protein>
<evidence type="ECO:0000313" key="2">
    <source>
        <dbReference type="Proteomes" id="UP000590647"/>
    </source>
</evidence>
<name>A0A7W9LUE5_9ACTN</name>
<dbReference type="Proteomes" id="UP000590647">
    <property type="component" value="Unassembled WGS sequence"/>
</dbReference>
<proteinExistence type="predicted"/>
<evidence type="ECO:0000313" key="1">
    <source>
        <dbReference type="EMBL" id="MBB5796469.1"/>
    </source>
</evidence>
<reference evidence="1 2" key="1">
    <citation type="submission" date="2020-08" db="EMBL/GenBank/DDBJ databases">
        <title>Sequencing the genomes of 1000 actinobacteria strains.</title>
        <authorList>
            <person name="Klenk H.-P."/>
        </authorList>
    </citation>
    <scope>NUCLEOTIDE SEQUENCE [LARGE SCALE GENOMIC DNA]</scope>
    <source>
        <strain evidence="1 2">DSM 40084</strain>
    </source>
</reference>
<comment type="caution">
    <text evidence="1">The sequence shown here is derived from an EMBL/GenBank/DDBJ whole genome shotgun (WGS) entry which is preliminary data.</text>
</comment>
<keyword evidence="2" id="KW-1185">Reference proteome</keyword>
<accession>A0A7W9LUE5</accession>
<dbReference type="EMBL" id="JACHNE010000001">
    <property type="protein sequence ID" value="MBB5796469.1"/>
    <property type="molecule type" value="Genomic_DNA"/>
</dbReference>
<dbReference type="RefSeq" id="WP_260423350.1">
    <property type="nucleotide sequence ID" value="NZ_JACHNE010000001.1"/>
</dbReference>
<dbReference type="AlphaFoldDB" id="A0A7W9LUE5"/>